<organism evidence="2 3">
    <name type="scientific">Microcosmobacter mediterraneus</name>
    <dbReference type="NCBI Taxonomy" id="3075607"/>
    <lineage>
        <taxon>Bacteria</taxon>
        <taxon>Pseudomonadati</taxon>
        <taxon>Bacteroidota</taxon>
        <taxon>Flavobacteriia</taxon>
        <taxon>Flavobacteriales</taxon>
        <taxon>Flavobacteriaceae</taxon>
        <taxon>Microcosmobacter</taxon>
    </lineage>
</organism>
<keyword evidence="1" id="KW-0472">Membrane</keyword>
<sequence>MSKRLKIILAFGLVAQIIGLRFLKYFPEFVETVYSNGIYKWISQLMHYAFGWLPFSFGDLFYTVGGILIIRWLILHRKRIFKDTVNWSIDILSTISILYFAFHALWAFNYYRLPLHQSLQLKATYSTESLMHVTQNLIDRTNSIHNSLSLSDTLKIEYNFDKTELLNKVPLGYQELSKQYSHLAYNTKSIKRSLYSIPLTYMGFSGYLNPFTNEAQIDGLIPGFKYPSTASHEVAHQLGYAAENEANFIGSLAAIHHPDIYFRYSGYAFALNHCLGELYKRAPKQYDKFIEQINTGVLKNYNDVSLFWERYKNPLEPLFKTTYSGFLKANNQSAGIKSYSYVVALYVNYFEQSKLLNR</sequence>
<proteinExistence type="predicted"/>
<dbReference type="InterPro" id="IPR024294">
    <property type="entry name" value="DUF3810"/>
</dbReference>
<dbReference type="Proteomes" id="UP001259492">
    <property type="component" value="Unassembled WGS sequence"/>
</dbReference>
<gene>
    <name evidence="2" type="ORF">RM697_00920</name>
</gene>
<evidence type="ECO:0000256" key="1">
    <source>
        <dbReference type="SAM" id="Phobius"/>
    </source>
</evidence>
<keyword evidence="3" id="KW-1185">Reference proteome</keyword>
<protein>
    <submittedName>
        <fullName evidence="2">DUF3810 domain-containing protein</fullName>
    </submittedName>
</protein>
<evidence type="ECO:0000313" key="2">
    <source>
        <dbReference type="EMBL" id="MDT0557187.1"/>
    </source>
</evidence>
<dbReference type="EMBL" id="JAVRIA010000001">
    <property type="protein sequence ID" value="MDT0557187.1"/>
    <property type="molecule type" value="Genomic_DNA"/>
</dbReference>
<name>A0ABU2YGM6_9FLAO</name>
<feature type="transmembrane region" description="Helical" evidence="1">
    <location>
        <begin position="87"/>
        <end position="108"/>
    </location>
</feature>
<dbReference type="Pfam" id="PF12725">
    <property type="entry name" value="DUF3810"/>
    <property type="match status" value="1"/>
</dbReference>
<keyword evidence="1" id="KW-0812">Transmembrane</keyword>
<feature type="transmembrane region" description="Helical" evidence="1">
    <location>
        <begin position="7"/>
        <end position="26"/>
    </location>
</feature>
<evidence type="ECO:0000313" key="3">
    <source>
        <dbReference type="Proteomes" id="UP001259492"/>
    </source>
</evidence>
<dbReference type="RefSeq" id="WP_311425958.1">
    <property type="nucleotide sequence ID" value="NZ_JAVRIA010000001.1"/>
</dbReference>
<accession>A0ABU2YGM6</accession>
<comment type="caution">
    <text evidence="2">The sequence shown here is derived from an EMBL/GenBank/DDBJ whole genome shotgun (WGS) entry which is preliminary data.</text>
</comment>
<keyword evidence="1" id="KW-1133">Transmembrane helix</keyword>
<feature type="transmembrane region" description="Helical" evidence="1">
    <location>
        <begin position="46"/>
        <end position="75"/>
    </location>
</feature>
<reference evidence="2 3" key="1">
    <citation type="submission" date="2023-09" db="EMBL/GenBank/DDBJ databases">
        <authorList>
            <person name="Rey-Velasco X."/>
        </authorList>
    </citation>
    <scope>NUCLEOTIDE SEQUENCE [LARGE SCALE GENOMIC DNA]</scope>
    <source>
        <strain evidence="2 3">W332</strain>
    </source>
</reference>